<gene>
    <name evidence="1" type="ordered locus">YP_0099</name>
</gene>
<evidence type="ECO:0000313" key="1">
    <source>
        <dbReference type="EMBL" id="AAS60378.1"/>
    </source>
</evidence>
<dbReference type="Proteomes" id="UP000001019">
    <property type="component" value="Chromosome"/>
</dbReference>
<protein>
    <submittedName>
        <fullName evidence="1">Uncharacterized protein</fullName>
    </submittedName>
</protein>
<proteinExistence type="predicted"/>
<evidence type="ECO:0000313" key="2">
    <source>
        <dbReference type="Proteomes" id="UP000001019"/>
    </source>
</evidence>
<name>A0A0H2W1Z7_YERPE</name>
<dbReference type="EnsemblBacteria" id="AAS60378">
    <property type="protein sequence ID" value="AAS60378"/>
    <property type="gene ID" value="YP_0099"/>
</dbReference>
<dbReference type="AlphaFoldDB" id="A0A0H2W1Z7"/>
<reference evidence="2" key="1">
    <citation type="journal article" date="2004" name="DNA Res.">
        <title>Complete genome sequence of Yersinia pestis strain 91001, an isolate avirulent to humans.</title>
        <authorList>
            <person name="Song Y."/>
            <person name="Tong Z."/>
            <person name="Wang J."/>
            <person name="Wang L."/>
            <person name="Guo Z."/>
            <person name="Han Y."/>
            <person name="Zhang J."/>
            <person name="Pei D."/>
            <person name="Zhou D."/>
            <person name="Qin H."/>
            <person name="Pang X."/>
            <person name="Han Y."/>
            <person name="Zhai J."/>
            <person name="Li M."/>
            <person name="Cui B."/>
            <person name="Qi Z."/>
            <person name="Jin L."/>
            <person name="Dai R."/>
            <person name="Chen F."/>
            <person name="Li S."/>
            <person name="Ye C."/>
            <person name="Du Z."/>
            <person name="Lin W."/>
            <person name="Wang J."/>
            <person name="Yu J."/>
            <person name="Yang H."/>
            <person name="Wang J."/>
            <person name="Huang P."/>
            <person name="Yang R."/>
        </authorList>
    </citation>
    <scope>NUCLEOTIDE SEQUENCE [LARGE SCALE GENOMIC DNA]</scope>
    <source>
        <strain evidence="2">91001 / Biovar Mediaevalis</strain>
    </source>
</reference>
<accession>A0A0H2W1Z7</accession>
<organism evidence="1 2">
    <name type="scientific">Yersinia pestis</name>
    <dbReference type="NCBI Taxonomy" id="632"/>
    <lineage>
        <taxon>Bacteria</taxon>
        <taxon>Pseudomonadati</taxon>
        <taxon>Pseudomonadota</taxon>
        <taxon>Gammaproteobacteria</taxon>
        <taxon>Enterobacterales</taxon>
        <taxon>Yersiniaceae</taxon>
        <taxon>Yersinia</taxon>
    </lineage>
</organism>
<dbReference type="EMBL" id="AE017042">
    <property type="protein sequence ID" value="AAS60378.1"/>
    <property type="molecule type" value="Genomic_DNA"/>
</dbReference>
<sequence>MGAPMLAERGAISQMLLQDQAPYLQGQCQYFPIRAPLSRATLKIPLWLNHPSSLIPHPSSLIPLPVIM</sequence>
<dbReference type="HOGENOM" id="CLU_2866910_0_0_6"/>
<dbReference type="KEGG" id="ypm:YP_0099"/>